<evidence type="ECO:0000313" key="1">
    <source>
        <dbReference type="EMBL" id="VDN31966.1"/>
    </source>
</evidence>
<keyword evidence="2" id="KW-1185">Reference proteome</keyword>
<protein>
    <submittedName>
        <fullName evidence="1">Uncharacterized protein</fullName>
    </submittedName>
</protein>
<dbReference type="PANTHER" id="PTHR47020:SF1">
    <property type="entry name" value="HILLARIN"/>
    <property type="match status" value="1"/>
</dbReference>
<dbReference type="OrthoDB" id="6129702at2759"/>
<reference evidence="1 2" key="1">
    <citation type="submission" date="2018-11" db="EMBL/GenBank/DDBJ databases">
        <authorList>
            <consortium name="Pathogen Informatics"/>
        </authorList>
    </citation>
    <scope>NUCLEOTIDE SEQUENCE [LARGE SCALE GENOMIC DNA]</scope>
</reference>
<organism evidence="1 2">
    <name type="scientific">Dibothriocephalus latus</name>
    <name type="common">Fish tapeworm</name>
    <name type="synonym">Diphyllobothrium latum</name>
    <dbReference type="NCBI Taxonomy" id="60516"/>
    <lineage>
        <taxon>Eukaryota</taxon>
        <taxon>Metazoa</taxon>
        <taxon>Spiralia</taxon>
        <taxon>Lophotrochozoa</taxon>
        <taxon>Platyhelminthes</taxon>
        <taxon>Cestoda</taxon>
        <taxon>Eucestoda</taxon>
        <taxon>Diphyllobothriidea</taxon>
        <taxon>Diphyllobothriidae</taxon>
        <taxon>Dibothriocephalus</taxon>
    </lineage>
</organism>
<sequence>MCCFISPLRSYSQQVDEHAVVVSQQEQKGFNELIWQLIYARNITSELERVRAIFIWLCTKDLNKMKFKHVKPDSSEQILMDIRKNKSSYAKAFLTLCR</sequence>
<name>A0A3P7QLX0_DIBLA</name>
<proteinExistence type="predicted"/>
<dbReference type="PANTHER" id="PTHR47020">
    <property type="entry name" value="HILLARIN"/>
    <property type="match status" value="1"/>
</dbReference>
<accession>A0A3P7QLX0</accession>
<gene>
    <name evidence="1" type="ORF">DILT_LOCUS15872</name>
</gene>
<dbReference type="InterPro" id="IPR053041">
    <property type="entry name" value="Transglut-like_Superfamily_Mod"/>
</dbReference>
<dbReference type="AlphaFoldDB" id="A0A3P7QLX0"/>
<dbReference type="EMBL" id="UYRU01081563">
    <property type="protein sequence ID" value="VDN31966.1"/>
    <property type="molecule type" value="Genomic_DNA"/>
</dbReference>
<evidence type="ECO:0000313" key="2">
    <source>
        <dbReference type="Proteomes" id="UP000281553"/>
    </source>
</evidence>
<dbReference type="Proteomes" id="UP000281553">
    <property type="component" value="Unassembled WGS sequence"/>
</dbReference>